<evidence type="ECO:0000313" key="1">
    <source>
        <dbReference type="EMBL" id="TLV03773.1"/>
    </source>
</evidence>
<accession>A0A5R9L5C4</accession>
<organism evidence="1 2">
    <name type="scientific">Dyadobacter luticola</name>
    <dbReference type="NCBI Taxonomy" id="1979387"/>
    <lineage>
        <taxon>Bacteria</taxon>
        <taxon>Pseudomonadati</taxon>
        <taxon>Bacteroidota</taxon>
        <taxon>Cytophagia</taxon>
        <taxon>Cytophagales</taxon>
        <taxon>Spirosomataceae</taxon>
        <taxon>Dyadobacter</taxon>
    </lineage>
</organism>
<reference evidence="1 2" key="1">
    <citation type="submission" date="2019-05" db="EMBL/GenBank/DDBJ databases">
        <authorList>
            <person name="Qu J.-H."/>
        </authorList>
    </citation>
    <scope>NUCLEOTIDE SEQUENCE [LARGE SCALE GENOMIC DNA]</scope>
    <source>
        <strain evidence="1 2">T17</strain>
    </source>
</reference>
<dbReference type="RefSeq" id="WP_138364983.1">
    <property type="nucleotide sequence ID" value="NZ_VCEJ01000002.1"/>
</dbReference>
<dbReference type="AlphaFoldDB" id="A0A5R9L5C4"/>
<proteinExistence type="predicted"/>
<name>A0A5R9L5C4_9BACT</name>
<gene>
    <name evidence="1" type="ORF">FEN17_09320</name>
</gene>
<dbReference type="Proteomes" id="UP000306402">
    <property type="component" value="Unassembled WGS sequence"/>
</dbReference>
<dbReference type="EMBL" id="VCEJ01000002">
    <property type="protein sequence ID" value="TLV03773.1"/>
    <property type="molecule type" value="Genomic_DNA"/>
</dbReference>
<comment type="caution">
    <text evidence="1">The sequence shown here is derived from an EMBL/GenBank/DDBJ whole genome shotgun (WGS) entry which is preliminary data.</text>
</comment>
<dbReference type="OrthoDB" id="1081439at2"/>
<sequence length="96" mass="10617">MLLEIGVHAPRIDRAEYFIGSDPGTGKAMNIPLSSPAETVNVNFELTTGTLSTGFHNLYVRARYENGLWGLSERRLFYLAPSPVDLGDIDAEQQSF</sequence>
<protein>
    <submittedName>
        <fullName evidence="1">Uncharacterized protein</fullName>
    </submittedName>
</protein>
<evidence type="ECO:0000313" key="2">
    <source>
        <dbReference type="Proteomes" id="UP000306402"/>
    </source>
</evidence>
<keyword evidence="2" id="KW-1185">Reference proteome</keyword>